<organism evidence="2">
    <name type="scientific">marine metagenome</name>
    <dbReference type="NCBI Taxonomy" id="408172"/>
    <lineage>
        <taxon>unclassified sequences</taxon>
        <taxon>metagenomes</taxon>
        <taxon>ecological metagenomes</taxon>
    </lineage>
</organism>
<reference evidence="2" key="1">
    <citation type="submission" date="2018-05" db="EMBL/GenBank/DDBJ databases">
        <authorList>
            <person name="Lanie J.A."/>
            <person name="Ng W.-L."/>
            <person name="Kazmierczak K.M."/>
            <person name="Andrzejewski T.M."/>
            <person name="Davidsen T.M."/>
            <person name="Wayne K.J."/>
            <person name="Tettelin H."/>
            <person name="Glass J.I."/>
            <person name="Rusch D."/>
            <person name="Podicherti R."/>
            <person name="Tsui H.-C.T."/>
            <person name="Winkler M.E."/>
        </authorList>
    </citation>
    <scope>NUCLEOTIDE SEQUENCE</scope>
</reference>
<dbReference type="Pfam" id="PF07969">
    <property type="entry name" value="Amidohydro_3"/>
    <property type="match status" value="1"/>
</dbReference>
<feature type="non-terminal residue" evidence="2">
    <location>
        <position position="152"/>
    </location>
</feature>
<evidence type="ECO:0000259" key="1">
    <source>
        <dbReference type="Pfam" id="PF07969"/>
    </source>
</evidence>
<feature type="domain" description="Amidohydrolase 3" evidence="1">
    <location>
        <begin position="45"/>
        <end position="150"/>
    </location>
</feature>
<dbReference type="InterPro" id="IPR013108">
    <property type="entry name" value="Amidohydro_3"/>
</dbReference>
<dbReference type="InterPro" id="IPR011059">
    <property type="entry name" value="Metal-dep_hydrolase_composite"/>
</dbReference>
<accession>A0A382YU28</accession>
<dbReference type="SUPFAM" id="SSF51338">
    <property type="entry name" value="Composite domain of metallo-dependent hydrolases"/>
    <property type="match status" value="1"/>
</dbReference>
<dbReference type="GO" id="GO:0016810">
    <property type="term" value="F:hydrolase activity, acting on carbon-nitrogen (but not peptide) bonds"/>
    <property type="evidence" value="ECO:0007669"/>
    <property type="project" value="InterPro"/>
</dbReference>
<sequence length="152" mass="16811">MGCKINLVNGNIITLDESCPSADTISLENGKIAGINAIDHNHKSIDLQGATVIPGFTDSHFHLTNLGKQLDTLQLKDCKSPHEVAEKVLKKSAKMSHNDWIIGFGWDHNKWRDPHFPKADILNSLPISQPIMLNRIDGHSAWVNQKAMELSG</sequence>
<dbReference type="Gene3D" id="2.30.40.10">
    <property type="entry name" value="Urease, subunit C, domain 1"/>
    <property type="match status" value="1"/>
</dbReference>
<dbReference type="EMBL" id="UINC01178449">
    <property type="protein sequence ID" value="SVD86610.1"/>
    <property type="molecule type" value="Genomic_DNA"/>
</dbReference>
<dbReference type="Gene3D" id="3.10.310.70">
    <property type="match status" value="1"/>
</dbReference>
<name>A0A382YU28_9ZZZZ</name>
<dbReference type="AlphaFoldDB" id="A0A382YU28"/>
<protein>
    <recommendedName>
        <fullName evidence="1">Amidohydrolase 3 domain-containing protein</fullName>
    </recommendedName>
</protein>
<dbReference type="Gene3D" id="3.20.20.140">
    <property type="entry name" value="Metal-dependent hydrolases"/>
    <property type="match status" value="1"/>
</dbReference>
<dbReference type="PANTHER" id="PTHR22642">
    <property type="entry name" value="IMIDAZOLONEPROPIONASE"/>
    <property type="match status" value="1"/>
</dbReference>
<gene>
    <name evidence="2" type="ORF">METZ01_LOCUS439464</name>
</gene>
<proteinExistence type="predicted"/>
<dbReference type="PANTHER" id="PTHR22642:SF2">
    <property type="entry name" value="PROTEIN LONG AFTER FAR-RED 3"/>
    <property type="match status" value="1"/>
</dbReference>
<evidence type="ECO:0000313" key="2">
    <source>
        <dbReference type="EMBL" id="SVD86610.1"/>
    </source>
</evidence>